<dbReference type="AlphaFoldDB" id="A0A1X2ISX4"/>
<evidence type="ECO:0000313" key="4">
    <source>
        <dbReference type="EMBL" id="ORZ21594.1"/>
    </source>
</evidence>
<dbReference type="PROSITE" id="PS50275">
    <property type="entry name" value="SAC"/>
    <property type="match status" value="1"/>
</dbReference>
<feature type="transmembrane region" description="Helical" evidence="2">
    <location>
        <begin position="524"/>
        <end position="541"/>
    </location>
</feature>
<feature type="region of interest" description="Disordered" evidence="1">
    <location>
        <begin position="593"/>
        <end position="613"/>
    </location>
</feature>
<dbReference type="STRING" id="90262.A0A1X2ISX4"/>
<feature type="domain" description="SAC" evidence="3">
    <location>
        <begin position="114"/>
        <end position="454"/>
    </location>
</feature>
<name>A0A1X2ISX4_9FUNG</name>
<keyword evidence="5" id="KW-1185">Reference proteome</keyword>
<evidence type="ECO:0000256" key="2">
    <source>
        <dbReference type="SAM" id="Phobius"/>
    </source>
</evidence>
<dbReference type="PANTHER" id="PTHR45662">
    <property type="entry name" value="PHOSPHATIDYLINOSITIDE PHOSPHATASE SAC1"/>
    <property type="match status" value="1"/>
</dbReference>
<dbReference type="GO" id="GO:0046856">
    <property type="term" value="P:phosphatidylinositol dephosphorylation"/>
    <property type="evidence" value="ECO:0007669"/>
    <property type="project" value="TreeGrafter"/>
</dbReference>
<gene>
    <name evidence="4" type="ORF">BCR42DRAFT_407900</name>
</gene>
<proteinExistence type="predicted"/>
<organism evidence="4 5">
    <name type="scientific">Absidia repens</name>
    <dbReference type="NCBI Taxonomy" id="90262"/>
    <lineage>
        <taxon>Eukaryota</taxon>
        <taxon>Fungi</taxon>
        <taxon>Fungi incertae sedis</taxon>
        <taxon>Mucoromycota</taxon>
        <taxon>Mucoromycotina</taxon>
        <taxon>Mucoromycetes</taxon>
        <taxon>Mucorales</taxon>
        <taxon>Cunninghamellaceae</taxon>
        <taxon>Absidia</taxon>
    </lineage>
</organism>
<dbReference type="InterPro" id="IPR002013">
    <property type="entry name" value="SAC_dom"/>
</dbReference>
<reference evidence="4 5" key="1">
    <citation type="submission" date="2016-07" db="EMBL/GenBank/DDBJ databases">
        <title>Pervasive Adenine N6-methylation of Active Genes in Fungi.</title>
        <authorList>
            <consortium name="DOE Joint Genome Institute"/>
            <person name="Mondo S.J."/>
            <person name="Dannebaum R.O."/>
            <person name="Kuo R.C."/>
            <person name="Labutti K."/>
            <person name="Haridas S."/>
            <person name="Kuo A."/>
            <person name="Salamov A."/>
            <person name="Ahrendt S.R."/>
            <person name="Lipzen A."/>
            <person name="Sullivan W."/>
            <person name="Andreopoulos W.B."/>
            <person name="Clum A."/>
            <person name="Lindquist E."/>
            <person name="Daum C."/>
            <person name="Ramamoorthy G.K."/>
            <person name="Gryganskyi A."/>
            <person name="Culley D."/>
            <person name="Magnuson J.K."/>
            <person name="James T.Y."/>
            <person name="O'Malley M.A."/>
            <person name="Stajich J.E."/>
            <person name="Spatafora J.W."/>
            <person name="Visel A."/>
            <person name="Grigoriev I.V."/>
        </authorList>
    </citation>
    <scope>NUCLEOTIDE SEQUENCE [LARGE SCALE GENOMIC DNA]</scope>
    <source>
        <strain evidence="4 5">NRRL 1336</strain>
    </source>
</reference>
<sequence>MKLYTTKASFVVEQDDPTLNKLFINRDTSAIELTDSVPPITEQLATSVIYGLVGFIQLQAGEYLIVITGRENICAIQGKQIYRASAFEIIPLAHGLSGLTSQQQNDESSYVDLLQQHLKSGALYYSHGFDVTNALQRQAESDHKEPLWKRADERFYWNKFISTKLIESANSKPEFGSFILPLLQGFIEFRVSQVKKATFVFGLITRRSRHRPGTRYFSRGIDAHGHVSNYVETEQVVIYDGPDAKLPLVGKELLSFVQTRGSIPVYWAQIVNLKYTPRLWVGDSKKSAASARAHFDEQISIYGPQILVNLVNTKGYELPMAQAYANVVKQLNDPRLHYTHFDFHKECSKMRWHRIQILVDELKDRMVEQGYFHFNSVGESTKKQSSVVRTNCMDCLDRTNVVQSSLAKWVLTEQLRELGILDAKDELNNSSSFMTGFRNVWADNADRVSCMYSGTGALKTDFTRTGERTKAGALQDLSNSITRYVKNNFMDGSRQDGYDLFLGNYRVNKKSTPFIVEKPLRVRAVPPIVVFALIMLILHLLRPSMFGPRSLVTYLTILMFWLSVLVSAVKFSLRHSNHFVALPLLSIPPQPVDDVGSTTTPLVSTEKVSSSSS</sequence>
<dbReference type="PANTHER" id="PTHR45662:SF2">
    <property type="entry name" value="PHOSPHATIDYLINOSITOL-3-PHOSPHATASE SAC1"/>
    <property type="match status" value="1"/>
</dbReference>
<dbReference type="OrthoDB" id="405996at2759"/>
<dbReference type="GO" id="GO:0005783">
    <property type="term" value="C:endoplasmic reticulum"/>
    <property type="evidence" value="ECO:0007669"/>
    <property type="project" value="TreeGrafter"/>
</dbReference>
<keyword evidence="2" id="KW-0812">Transmembrane</keyword>
<accession>A0A1X2ISX4</accession>
<protein>
    <submittedName>
        <fullName evidence="4">SacI homology domain-domain-containing protein</fullName>
    </submittedName>
</protein>
<dbReference type="GO" id="GO:0043812">
    <property type="term" value="F:phosphatidylinositol-4-phosphate phosphatase activity"/>
    <property type="evidence" value="ECO:0007669"/>
    <property type="project" value="TreeGrafter"/>
</dbReference>
<keyword evidence="2" id="KW-1133">Transmembrane helix</keyword>
<feature type="transmembrane region" description="Helical" evidence="2">
    <location>
        <begin position="553"/>
        <end position="573"/>
    </location>
</feature>
<feature type="compositionally biased region" description="Polar residues" evidence="1">
    <location>
        <begin position="596"/>
        <end position="613"/>
    </location>
</feature>
<keyword evidence="2" id="KW-0472">Membrane</keyword>
<comment type="caution">
    <text evidence="4">The sequence shown here is derived from an EMBL/GenBank/DDBJ whole genome shotgun (WGS) entry which is preliminary data.</text>
</comment>
<evidence type="ECO:0000256" key="1">
    <source>
        <dbReference type="SAM" id="MobiDB-lite"/>
    </source>
</evidence>
<dbReference type="Proteomes" id="UP000193560">
    <property type="component" value="Unassembled WGS sequence"/>
</dbReference>
<dbReference type="Pfam" id="PF02383">
    <property type="entry name" value="Syja_N"/>
    <property type="match status" value="1"/>
</dbReference>
<dbReference type="EMBL" id="MCGE01000005">
    <property type="protein sequence ID" value="ORZ21594.1"/>
    <property type="molecule type" value="Genomic_DNA"/>
</dbReference>
<evidence type="ECO:0000259" key="3">
    <source>
        <dbReference type="PROSITE" id="PS50275"/>
    </source>
</evidence>
<evidence type="ECO:0000313" key="5">
    <source>
        <dbReference type="Proteomes" id="UP000193560"/>
    </source>
</evidence>